<dbReference type="Proteomes" id="UP000011747">
    <property type="component" value="Unassembled WGS sequence"/>
</dbReference>
<dbReference type="AlphaFoldDB" id="G9QQ67"/>
<feature type="transmembrane region" description="Helical" evidence="1">
    <location>
        <begin position="6"/>
        <end position="26"/>
    </location>
</feature>
<evidence type="ECO:0000256" key="1">
    <source>
        <dbReference type="SAM" id="Phobius"/>
    </source>
</evidence>
<accession>G9QQ67</accession>
<gene>
    <name evidence="2" type="ORF">HMPREF1015_00434</name>
</gene>
<reference evidence="2 3" key="1">
    <citation type="submission" date="2011-09" db="EMBL/GenBank/DDBJ databases">
        <title>The Genome Sequence of Bacillus smithii 7_3_47FAA.</title>
        <authorList>
            <consortium name="The Broad Institute Genome Sequencing Platform"/>
            <person name="Earl A."/>
            <person name="Ward D."/>
            <person name="Feldgarden M."/>
            <person name="Gevers D."/>
            <person name="Daigneault M."/>
            <person name="Strauss J."/>
            <person name="Allen-Vercoe E."/>
            <person name="Young S.K."/>
            <person name="Zeng Q."/>
            <person name="Gargeya S."/>
            <person name="Fitzgerald M."/>
            <person name="Haas B."/>
            <person name="Abouelleil A."/>
            <person name="Alvarado L."/>
            <person name="Arachchi H.M."/>
            <person name="Berlin A."/>
            <person name="Brown A."/>
            <person name="Chapman S.B."/>
            <person name="Chen Z."/>
            <person name="Dunbar C."/>
            <person name="Freedman E."/>
            <person name="Gearin G."/>
            <person name="Goldberg J."/>
            <person name="Griggs A."/>
            <person name="Gujja S."/>
            <person name="Heiman D."/>
            <person name="Howarth C."/>
            <person name="Larson L."/>
            <person name="Lui A."/>
            <person name="MacDonald P.J.P."/>
            <person name="Montmayeur A."/>
            <person name="Murphy C."/>
            <person name="Neiman D."/>
            <person name="Pearson M."/>
            <person name="Priest M."/>
            <person name="Roberts A."/>
            <person name="Saif S."/>
            <person name="Shea T."/>
            <person name="Shenoy N."/>
            <person name="Sisk P."/>
            <person name="Stolte C."/>
            <person name="Sykes S."/>
            <person name="Wortman J."/>
            <person name="Nusbaum C."/>
            <person name="Birren B."/>
        </authorList>
    </citation>
    <scope>NUCLEOTIDE SEQUENCE [LARGE SCALE GENOMIC DNA]</scope>
    <source>
        <strain evidence="2 3">7_3_47FAA</strain>
    </source>
</reference>
<sequence length="35" mass="3857">MIVSSIVSVLFFATAMFGVVKFTQLLSGKKNLKHN</sequence>
<keyword evidence="1" id="KW-1133">Transmembrane helix</keyword>
<name>G9QQ67_9BACI</name>
<evidence type="ECO:0000313" key="2">
    <source>
        <dbReference type="EMBL" id="EHL73381.1"/>
    </source>
</evidence>
<keyword evidence="3" id="KW-1185">Reference proteome</keyword>
<proteinExistence type="predicted"/>
<keyword evidence="1" id="KW-0812">Transmembrane</keyword>
<dbReference type="HOGENOM" id="CLU_3363322_0_0_9"/>
<dbReference type="EMBL" id="ACWF01000158">
    <property type="protein sequence ID" value="EHL73381.1"/>
    <property type="molecule type" value="Genomic_DNA"/>
</dbReference>
<organism evidence="2 3">
    <name type="scientific">Bacillus smithii 7_3_47FAA</name>
    <dbReference type="NCBI Taxonomy" id="665952"/>
    <lineage>
        <taxon>Bacteria</taxon>
        <taxon>Bacillati</taxon>
        <taxon>Bacillota</taxon>
        <taxon>Bacilli</taxon>
        <taxon>Bacillales</taxon>
        <taxon>Bacillaceae</taxon>
        <taxon>Bacillus</taxon>
    </lineage>
</organism>
<protein>
    <submittedName>
        <fullName evidence="2">Uncharacterized protein</fullName>
    </submittedName>
</protein>
<evidence type="ECO:0000313" key="3">
    <source>
        <dbReference type="Proteomes" id="UP000011747"/>
    </source>
</evidence>
<keyword evidence="1" id="KW-0472">Membrane</keyword>
<comment type="caution">
    <text evidence="2">The sequence shown here is derived from an EMBL/GenBank/DDBJ whole genome shotgun (WGS) entry which is preliminary data.</text>
</comment>